<dbReference type="RefSeq" id="WP_012326986.1">
    <property type="nucleotide sequence ID" value="NC_010506.1"/>
</dbReference>
<feature type="transmembrane region" description="Helical" evidence="1">
    <location>
        <begin position="7"/>
        <end position="29"/>
    </location>
</feature>
<dbReference type="EMBL" id="CP000961">
    <property type="protein sequence ID" value="ACA88660.1"/>
    <property type="molecule type" value="Genomic_DNA"/>
</dbReference>
<keyword evidence="3" id="KW-1185">Reference proteome</keyword>
<proteinExistence type="predicted"/>
<keyword evidence="1" id="KW-1133">Transmembrane helix</keyword>
<sequence precursor="true">MRRAKQLGFTLIELVVVIIILGLLAVTAAPKFINLQSDAKASTLEGFRAALQGANTLVFSKAAVAGEERIADAAGWAANTGNTAGVDIGTGTPIQTVYGYLPEDAAVIGAAMDVDSSEWVATAVPGGGLAFSPQGAPADTCNFVYVEATSTTEPTYTLYTPVGAQDPFAC</sequence>
<dbReference type="eggNOG" id="COG2165">
    <property type="taxonomic scope" value="Bacteria"/>
</dbReference>
<keyword evidence="1" id="KW-0472">Membrane</keyword>
<dbReference type="AlphaFoldDB" id="B1KK29"/>
<gene>
    <name evidence="2" type="ordered locus">Swoo_4408</name>
</gene>
<keyword evidence="1" id="KW-0812">Transmembrane</keyword>
<dbReference type="Proteomes" id="UP000002168">
    <property type="component" value="Chromosome"/>
</dbReference>
<evidence type="ECO:0000313" key="2">
    <source>
        <dbReference type="EMBL" id="ACA88660.1"/>
    </source>
</evidence>
<name>B1KK29_SHEWM</name>
<reference evidence="2 3" key="1">
    <citation type="submission" date="2008-02" db="EMBL/GenBank/DDBJ databases">
        <title>Complete sequence of Shewanella woodyi ATCC 51908.</title>
        <authorList>
            <consortium name="US DOE Joint Genome Institute"/>
            <person name="Copeland A."/>
            <person name="Lucas S."/>
            <person name="Lapidus A."/>
            <person name="Glavina del Rio T."/>
            <person name="Dalin E."/>
            <person name="Tice H."/>
            <person name="Bruce D."/>
            <person name="Goodwin L."/>
            <person name="Pitluck S."/>
            <person name="Sims D."/>
            <person name="Brettin T."/>
            <person name="Detter J.C."/>
            <person name="Han C."/>
            <person name="Kuske C.R."/>
            <person name="Schmutz J."/>
            <person name="Larimer F."/>
            <person name="Land M."/>
            <person name="Hauser L."/>
            <person name="Kyrpides N."/>
            <person name="Lykidis A."/>
            <person name="Zhao J.-S."/>
            <person name="Richardson P."/>
        </authorList>
    </citation>
    <scope>NUCLEOTIDE SEQUENCE [LARGE SCALE GENOMIC DNA]</scope>
    <source>
        <strain evidence="3">ATCC 51908 / MS32</strain>
    </source>
</reference>
<dbReference type="STRING" id="392500.Swoo_4408"/>
<protein>
    <submittedName>
        <fullName evidence="2">MSHA pilin protein MshA</fullName>
    </submittedName>
</protein>
<dbReference type="Gene3D" id="3.30.700.10">
    <property type="entry name" value="Glycoprotein, Type 4 Pilin"/>
    <property type="match status" value="1"/>
</dbReference>
<dbReference type="InterPro" id="IPR012902">
    <property type="entry name" value="N_methyl_site"/>
</dbReference>
<dbReference type="Pfam" id="PF07963">
    <property type="entry name" value="N_methyl"/>
    <property type="match status" value="1"/>
</dbReference>
<evidence type="ECO:0000313" key="3">
    <source>
        <dbReference type="Proteomes" id="UP000002168"/>
    </source>
</evidence>
<organism evidence="2 3">
    <name type="scientific">Shewanella woodyi (strain ATCC 51908 / MS32)</name>
    <dbReference type="NCBI Taxonomy" id="392500"/>
    <lineage>
        <taxon>Bacteria</taxon>
        <taxon>Pseudomonadati</taxon>
        <taxon>Pseudomonadota</taxon>
        <taxon>Gammaproteobacteria</taxon>
        <taxon>Alteromonadales</taxon>
        <taxon>Shewanellaceae</taxon>
        <taxon>Shewanella</taxon>
    </lineage>
</organism>
<dbReference type="NCBIfam" id="TIGR02532">
    <property type="entry name" value="IV_pilin_GFxxxE"/>
    <property type="match status" value="1"/>
</dbReference>
<dbReference type="SUPFAM" id="SSF54523">
    <property type="entry name" value="Pili subunits"/>
    <property type="match status" value="1"/>
</dbReference>
<evidence type="ECO:0000256" key="1">
    <source>
        <dbReference type="SAM" id="Phobius"/>
    </source>
</evidence>
<dbReference type="InterPro" id="IPR045584">
    <property type="entry name" value="Pilin-like"/>
</dbReference>
<dbReference type="KEGG" id="swd:Swoo_4408"/>
<accession>B1KK29</accession>
<dbReference type="HOGENOM" id="CLU_098637_3_0_6"/>